<evidence type="ECO:0000256" key="2">
    <source>
        <dbReference type="ARBA" id="ARBA00023002"/>
    </source>
</evidence>
<dbReference type="PRINTS" id="PR00081">
    <property type="entry name" value="GDHRDH"/>
</dbReference>
<dbReference type="Pfam" id="PF00106">
    <property type="entry name" value="adh_short"/>
    <property type="match status" value="1"/>
</dbReference>
<dbReference type="RefSeq" id="WP_256765513.1">
    <property type="nucleotide sequence ID" value="NZ_JANIGO010000006.1"/>
</dbReference>
<dbReference type="PANTHER" id="PTHR44196:SF1">
    <property type="entry name" value="DEHYDROGENASE_REDUCTASE SDR FAMILY MEMBER 7B"/>
    <property type="match status" value="1"/>
</dbReference>
<evidence type="ECO:0000256" key="1">
    <source>
        <dbReference type="ARBA" id="ARBA00006484"/>
    </source>
</evidence>
<comment type="similarity">
    <text evidence="1 3">Belongs to the short-chain dehydrogenases/reductases (SDR) family.</text>
</comment>
<feature type="domain" description="Ketoreductase" evidence="4">
    <location>
        <begin position="8"/>
        <end position="201"/>
    </location>
</feature>
<dbReference type="EMBL" id="JANIGO010000006">
    <property type="protein sequence ID" value="MCQ8897708.1"/>
    <property type="molecule type" value="Genomic_DNA"/>
</dbReference>
<dbReference type="PANTHER" id="PTHR44196">
    <property type="entry name" value="DEHYDROGENASE/REDUCTASE SDR FAMILY MEMBER 7B"/>
    <property type="match status" value="1"/>
</dbReference>
<sequence>MRLNNTPHRTILTGASGGIGRAMAFELAKVSNSLLLLGRQADALLALRDELLREQGPTPIQVDVLAGDLLDPDYLKVVSEKAAALSCNLLINNAGINAFGPSHRVDAQAQTRIVQTNLLAPMLLTNALLPGLLKQPHAQVVQVGSIFGYIGYPGNAAYCASKFGLRGYAQALARENADSPVRVKYFAPRATSTTINAGAVDALNKALKVKSDTPEFVARQLIDFLDTADFERKLGWPEKLFVFLNQLFPGLNDRAIAGQLPVIRQHF</sequence>
<keyword evidence="6" id="KW-1185">Reference proteome</keyword>
<evidence type="ECO:0000256" key="3">
    <source>
        <dbReference type="RuleBase" id="RU000363"/>
    </source>
</evidence>
<accession>A0ABT1WJL4</accession>
<dbReference type="InterPro" id="IPR002347">
    <property type="entry name" value="SDR_fam"/>
</dbReference>
<dbReference type="Proteomes" id="UP001204142">
    <property type="component" value="Unassembled WGS sequence"/>
</dbReference>
<reference evidence="5 6" key="1">
    <citation type="submission" date="2022-07" db="EMBL/GenBank/DDBJ databases">
        <authorList>
            <person name="Xamxidin M."/>
            <person name="Wu M."/>
        </authorList>
    </citation>
    <scope>NUCLEOTIDE SEQUENCE [LARGE SCALE GENOMIC DNA]</scope>
    <source>
        <strain evidence="5 6">NBRC 111650</strain>
    </source>
</reference>
<keyword evidence="2" id="KW-0560">Oxidoreductase</keyword>
<evidence type="ECO:0000259" key="4">
    <source>
        <dbReference type="SMART" id="SM00822"/>
    </source>
</evidence>
<protein>
    <submittedName>
        <fullName evidence="5">SDR family oxidoreductase</fullName>
    </submittedName>
</protein>
<evidence type="ECO:0000313" key="6">
    <source>
        <dbReference type="Proteomes" id="UP001204142"/>
    </source>
</evidence>
<dbReference type="InterPro" id="IPR020904">
    <property type="entry name" value="Sc_DH/Rdtase_CS"/>
</dbReference>
<dbReference type="PROSITE" id="PS00061">
    <property type="entry name" value="ADH_SHORT"/>
    <property type="match status" value="1"/>
</dbReference>
<dbReference type="NCBIfam" id="NF006565">
    <property type="entry name" value="PRK09072.1"/>
    <property type="match status" value="1"/>
</dbReference>
<comment type="caution">
    <text evidence="5">The sequence shown here is derived from an EMBL/GenBank/DDBJ whole genome shotgun (WGS) entry which is preliminary data.</text>
</comment>
<dbReference type="PRINTS" id="PR00080">
    <property type="entry name" value="SDRFAMILY"/>
</dbReference>
<proteinExistence type="inferred from homology"/>
<organism evidence="5 6">
    <name type="scientific">Limnobacter humi</name>
    <dbReference type="NCBI Taxonomy" id="1778671"/>
    <lineage>
        <taxon>Bacteria</taxon>
        <taxon>Pseudomonadati</taxon>
        <taxon>Pseudomonadota</taxon>
        <taxon>Betaproteobacteria</taxon>
        <taxon>Burkholderiales</taxon>
        <taxon>Burkholderiaceae</taxon>
        <taxon>Limnobacter</taxon>
    </lineage>
</organism>
<name>A0ABT1WJL4_9BURK</name>
<dbReference type="Gene3D" id="3.40.50.720">
    <property type="entry name" value="NAD(P)-binding Rossmann-like Domain"/>
    <property type="match status" value="1"/>
</dbReference>
<dbReference type="InterPro" id="IPR036291">
    <property type="entry name" value="NAD(P)-bd_dom_sf"/>
</dbReference>
<dbReference type="InterPro" id="IPR057326">
    <property type="entry name" value="KR_dom"/>
</dbReference>
<dbReference type="SMART" id="SM00822">
    <property type="entry name" value="PKS_KR"/>
    <property type="match status" value="1"/>
</dbReference>
<gene>
    <name evidence="5" type="ORF">NQT62_14800</name>
</gene>
<dbReference type="SUPFAM" id="SSF51735">
    <property type="entry name" value="NAD(P)-binding Rossmann-fold domains"/>
    <property type="match status" value="1"/>
</dbReference>
<evidence type="ECO:0000313" key="5">
    <source>
        <dbReference type="EMBL" id="MCQ8897708.1"/>
    </source>
</evidence>